<feature type="domain" description="N-acetyltransferase" evidence="3">
    <location>
        <begin position="3"/>
        <end position="153"/>
    </location>
</feature>
<keyword evidence="1" id="KW-0808">Transferase</keyword>
<dbReference type="Pfam" id="PF00583">
    <property type="entry name" value="Acetyltransf_1"/>
    <property type="match status" value="1"/>
</dbReference>
<dbReference type="SUPFAM" id="SSF55729">
    <property type="entry name" value="Acyl-CoA N-acyltransferases (Nat)"/>
    <property type="match status" value="1"/>
</dbReference>
<dbReference type="Gene3D" id="3.40.630.30">
    <property type="match status" value="1"/>
</dbReference>
<dbReference type="InterPro" id="IPR000182">
    <property type="entry name" value="GNAT_dom"/>
</dbReference>
<accession>A0AA40VUH5</accession>
<dbReference type="InterPro" id="IPR050832">
    <property type="entry name" value="Bact_Acetyltransf"/>
</dbReference>
<gene>
    <name evidence="4" type="ORF">FNW02_31470</name>
</gene>
<proteinExistence type="predicted"/>
<sequence length="157" mass="17757">MTLDIRLATREDWPLLNQLYADMDGESPLPSDDLEKILTEITQVPNYYIYIAFLNQQLVGTFSLLYAPTMMHRGYHKFAVLDAVTVISQMRGEGIGSQMVQAALQLSAEAGCYKVTLSSNLKRDRAHQFYQSLGFEQHGWSFKCILQLSQQIENCGG</sequence>
<keyword evidence="5" id="KW-1185">Reference proteome</keyword>
<dbReference type="CDD" id="cd04301">
    <property type="entry name" value="NAT_SF"/>
    <property type="match status" value="1"/>
</dbReference>
<evidence type="ECO:0000256" key="2">
    <source>
        <dbReference type="ARBA" id="ARBA00023315"/>
    </source>
</evidence>
<dbReference type="PROSITE" id="PS51186">
    <property type="entry name" value="GNAT"/>
    <property type="match status" value="1"/>
</dbReference>
<evidence type="ECO:0000259" key="3">
    <source>
        <dbReference type="PROSITE" id="PS51186"/>
    </source>
</evidence>
<evidence type="ECO:0000256" key="1">
    <source>
        <dbReference type="ARBA" id="ARBA00022679"/>
    </source>
</evidence>
<dbReference type="AlphaFoldDB" id="A0AA40VUH5"/>
<dbReference type="EMBL" id="VJXY01000057">
    <property type="protein sequence ID" value="MBD6620187.1"/>
    <property type="molecule type" value="Genomic_DNA"/>
</dbReference>
<keyword evidence="2" id="KW-0012">Acyltransferase</keyword>
<dbReference type="InterPro" id="IPR016181">
    <property type="entry name" value="Acyl_CoA_acyltransferase"/>
</dbReference>
<dbReference type="PANTHER" id="PTHR43877:SF1">
    <property type="entry name" value="ACETYLTRANSFERASE"/>
    <property type="match status" value="1"/>
</dbReference>
<evidence type="ECO:0000313" key="4">
    <source>
        <dbReference type="EMBL" id="MBD6620187.1"/>
    </source>
</evidence>
<reference evidence="4" key="1">
    <citation type="submission" date="2019-07" db="EMBL/GenBank/DDBJ databases">
        <title>Toxilogical consequences of a new and cryptic species of cyanobacteria (Komarekiella delphini-convector) recovered from the epidermis of a bottlenose dolphin and 1500 ft. in the air.</title>
        <authorList>
            <person name="Brown A.O."/>
            <person name="Dvorak P."/>
            <person name="Villanueva C.D."/>
            <person name="Foss A.J."/>
            <person name="Garvey A.D."/>
            <person name="Gibson Q.A."/>
            <person name="Johansen J.R."/>
            <person name="Casamatta D.A."/>
        </authorList>
    </citation>
    <scope>NUCLEOTIDE SEQUENCE</scope>
    <source>
        <strain evidence="4">SJRDD-AB1</strain>
    </source>
</reference>
<dbReference type="Proteomes" id="UP001165986">
    <property type="component" value="Unassembled WGS sequence"/>
</dbReference>
<comment type="caution">
    <text evidence="4">The sequence shown here is derived from an EMBL/GenBank/DDBJ whole genome shotgun (WGS) entry which is preliminary data.</text>
</comment>
<dbReference type="RefSeq" id="WP_191761397.1">
    <property type="nucleotide sequence ID" value="NZ_VJXY01000057.1"/>
</dbReference>
<protein>
    <submittedName>
        <fullName evidence="4">GNAT family N-acetyltransferase</fullName>
    </submittedName>
</protein>
<dbReference type="GO" id="GO:0016747">
    <property type="term" value="F:acyltransferase activity, transferring groups other than amino-acyl groups"/>
    <property type="evidence" value="ECO:0007669"/>
    <property type="project" value="InterPro"/>
</dbReference>
<evidence type="ECO:0000313" key="5">
    <source>
        <dbReference type="Proteomes" id="UP001165986"/>
    </source>
</evidence>
<name>A0AA40VUH5_9NOST</name>
<organism evidence="4 5">
    <name type="scientific">Komarekiella delphini-convector SJRDD-AB1</name>
    <dbReference type="NCBI Taxonomy" id="2593771"/>
    <lineage>
        <taxon>Bacteria</taxon>
        <taxon>Bacillati</taxon>
        <taxon>Cyanobacteriota</taxon>
        <taxon>Cyanophyceae</taxon>
        <taxon>Nostocales</taxon>
        <taxon>Nostocaceae</taxon>
        <taxon>Komarekiella</taxon>
        <taxon>Komarekiella delphini-convector</taxon>
    </lineage>
</organism>
<dbReference type="PANTHER" id="PTHR43877">
    <property type="entry name" value="AMINOALKYLPHOSPHONATE N-ACETYLTRANSFERASE-RELATED-RELATED"/>
    <property type="match status" value="1"/>
</dbReference>